<feature type="compositionally biased region" description="Basic and acidic residues" evidence="1">
    <location>
        <begin position="81"/>
        <end position="90"/>
    </location>
</feature>
<keyword evidence="3" id="KW-1185">Reference proteome</keyword>
<evidence type="ECO:0000313" key="2">
    <source>
        <dbReference type="EMBL" id="TDP96225.1"/>
    </source>
</evidence>
<dbReference type="Proteomes" id="UP000295444">
    <property type="component" value="Unassembled WGS sequence"/>
</dbReference>
<dbReference type="AlphaFoldDB" id="A0A4R6SBH5"/>
<protein>
    <submittedName>
        <fullName evidence="2">Uncharacterized protein</fullName>
    </submittedName>
</protein>
<name>A0A4R6SBH5_LABRH</name>
<dbReference type="EMBL" id="SNXZ01000004">
    <property type="protein sequence ID" value="TDP96225.1"/>
    <property type="molecule type" value="Genomic_DNA"/>
</dbReference>
<accession>A0A4R6SBH5</accession>
<comment type="caution">
    <text evidence="2">The sequence shown here is derived from an EMBL/GenBank/DDBJ whole genome shotgun (WGS) entry which is preliminary data.</text>
</comment>
<dbReference type="OrthoDB" id="3697438at2"/>
<evidence type="ECO:0000313" key="3">
    <source>
        <dbReference type="Proteomes" id="UP000295444"/>
    </source>
</evidence>
<evidence type="ECO:0000256" key="1">
    <source>
        <dbReference type="SAM" id="MobiDB-lite"/>
    </source>
</evidence>
<feature type="region of interest" description="Disordered" evidence="1">
    <location>
        <begin position="68"/>
        <end position="90"/>
    </location>
</feature>
<sequence>MTAQVTYSLRTKAKAEYTQLTVHQSALVLYLNSADVVITAAPDDDGARLLLDFCVELAREASILADELDPKYTPQGRHAKPRDEGQPYDY</sequence>
<dbReference type="RefSeq" id="WP_133851604.1">
    <property type="nucleotide sequence ID" value="NZ_SNXZ01000004.1"/>
</dbReference>
<gene>
    <name evidence="2" type="ORF">EV186_104207</name>
</gene>
<organism evidence="2 3">
    <name type="scientific">Labedaea rhizosphaerae</name>
    <dbReference type="NCBI Taxonomy" id="598644"/>
    <lineage>
        <taxon>Bacteria</taxon>
        <taxon>Bacillati</taxon>
        <taxon>Actinomycetota</taxon>
        <taxon>Actinomycetes</taxon>
        <taxon>Pseudonocardiales</taxon>
        <taxon>Pseudonocardiaceae</taxon>
        <taxon>Labedaea</taxon>
    </lineage>
</organism>
<reference evidence="2 3" key="1">
    <citation type="submission" date="2019-03" db="EMBL/GenBank/DDBJ databases">
        <title>Genomic Encyclopedia of Type Strains, Phase IV (KMG-IV): sequencing the most valuable type-strain genomes for metagenomic binning, comparative biology and taxonomic classification.</title>
        <authorList>
            <person name="Goeker M."/>
        </authorList>
    </citation>
    <scope>NUCLEOTIDE SEQUENCE [LARGE SCALE GENOMIC DNA]</scope>
    <source>
        <strain evidence="2 3">DSM 45361</strain>
    </source>
</reference>
<proteinExistence type="predicted"/>